<protein>
    <submittedName>
        <fullName evidence="3">Uncharacterized SAM-binding protein YcdF (DUF218 family)</fullName>
    </submittedName>
</protein>
<reference evidence="3 4" key="1">
    <citation type="submission" date="2019-03" db="EMBL/GenBank/DDBJ databases">
        <title>Above-ground endophytic microbial communities from plants in different locations in the United States.</title>
        <authorList>
            <person name="Frank C."/>
        </authorList>
    </citation>
    <scope>NUCLEOTIDE SEQUENCE [LARGE SCALE GENOMIC DNA]</scope>
    <source>
        <strain evidence="3 4">LP_13_YM</strain>
    </source>
</reference>
<dbReference type="EMBL" id="SMCS01000002">
    <property type="protein sequence ID" value="TCV95921.1"/>
    <property type="molecule type" value="Genomic_DNA"/>
</dbReference>
<evidence type="ECO:0000313" key="3">
    <source>
        <dbReference type="EMBL" id="TCV95921.1"/>
    </source>
</evidence>
<dbReference type="Proteomes" id="UP000295645">
    <property type="component" value="Unassembled WGS sequence"/>
</dbReference>
<feature type="transmembrane region" description="Helical" evidence="1">
    <location>
        <begin position="27"/>
        <end position="49"/>
    </location>
</feature>
<dbReference type="InterPro" id="IPR051599">
    <property type="entry name" value="Cell_Envelope_Assoc"/>
</dbReference>
<keyword evidence="1" id="KW-1133">Transmembrane helix</keyword>
<evidence type="ECO:0000313" key="4">
    <source>
        <dbReference type="Proteomes" id="UP000295645"/>
    </source>
</evidence>
<dbReference type="CDD" id="cd06259">
    <property type="entry name" value="YdcF-like"/>
    <property type="match status" value="1"/>
</dbReference>
<sequence>MILTVTLILVVIGVLFLWRRRRRAAGTFFALSVLWTFAVGCGPVADWLLRDLQAGMAQDVDHWGQRNVIILLGAGTLRGDTGAVEPGMAANGRILRATELYRACKATGAVCRLEVSGGDAAGLKEPEAAVYSRTLERLGVPADDLLLEPRSMNTFQNAQFSAPLLAGLHPDRVVLVSSAFHLRRASLYFAHFAIEATPVRADYLKSSYDWLPQASNMYMADVALHEYIGIARYRFYNAMGWNVPRVKAS</sequence>
<dbReference type="Gene3D" id="3.40.50.620">
    <property type="entry name" value="HUPs"/>
    <property type="match status" value="1"/>
</dbReference>
<evidence type="ECO:0000259" key="2">
    <source>
        <dbReference type="Pfam" id="PF02698"/>
    </source>
</evidence>
<dbReference type="AlphaFoldDB" id="A0A4R3YTQ2"/>
<dbReference type="PANTHER" id="PTHR30336">
    <property type="entry name" value="INNER MEMBRANE PROTEIN, PROBABLE PERMEASE"/>
    <property type="match status" value="1"/>
</dbReference>
<dbReference type="OrthoDB" id="9809813at2"/>
<dbReference type="InterPro" id="IPR014729">
    <property type="entry name" value="Rossmann-like_a/b/a_fold"/>
</dbReference>
<dbReference type="GO" id="GO:0005886">
    <property type="term" value="C:plasma membrane"/>
    <property type="evidence" value="ECO:0007669"/>
    <property type="project" value="TreeGrafter"/>
</dbReference>
<dbReference type="PANTHER" id="PTHR30336:SF4">
    <property type="entry name" value="ENVELOPE BIOGENESIS FACTOR ELYC"/>
    <property type="match status" value="1"/>
</dbReference>
<accession>A0A4R3YTQ2</accession>
<proteinExistence type="predicted"/>
<comment type="caution">
    <text evidence="3">The sequence shown here is derived from an EMBL/GenBank/DDBJ whole genome shotgun (WGS) entry which is preliminary data.</text>
</comment>
<keyword evidence="4" id="KW-1185">Reference proteome</keyword>
<dbReference type="GO" id="GO:0043164">
    <property type="term" value="P:Gram-negative-bacterium-type cell wall biogenesis"/>
    <property type="evidence" value="ECO:0007669"/>
    <property type="project" value="TreeGrafter"/>
</dbReference>
<organism evidence="3 4">
    <name type="scientific">Luteibacter rhizovicinus</name>
    <dbReference type="NCBI Taxonomy" id="242606"/>
    <lineage>
        <taxon>Bacteria</taxon>
        <taxon>Pseudomonadati</taxon>
        <taxon>Pseudomonadota</taxon>
        <taxon>Gammaproteobacteria</taxon>
        <taxon>Lysobacterales</taxon>
        <taxon>Rhodanobacteraceae</taxon>
        <taxon>Luteibacter</taxon>
    </lineage>
</organism>
<name>A0A4R3YTQ2_9GAMM</name>
<keyword evidence="1" id="KW-0812">Transmembrane</keyword>
<dbReference type="InterPro" id="IPR003848">
    <property type="entry name" value="DUF218"/>
</dbReference>
<gene>
    <name evidence="3" type="ORF">EC912_102266</name>
</gene>
<dbReference type="Pfam" id="PF02698">
    <property type="entry name" value="DUF218"/>
    <property type="match status" value="1"/>
</dbReference>
<dbReference type="GO" id="GO:0000270">
    <property type="term" value="P:peptidoglycan metabolic process"/>
    <property type="evidence" value="ECO:0007669"/>
    <property type="project" value="TreeGrafter"/>
</dbReference>
<keyword evidence="1" id="KW-0472">Membrane</keyword>
<feature type="domain" description="DUF218" evidence="2">
    <location>
        <begin position="68"/>
        <end position="229"/>
    </location>
</feature>
<evidence type="ECO:0000256" key="1">
    <source>
        <dbReference type="SAM" id="Phobius"/>
    </source>
</evidence>